<sequence>MDKKLKQSLKVAALRREMIVVWLFNGDKGYRGGISRSGASKDQHH</sequence>
<dbReference type="AlphaFoldDB" id="A0A974P811"/>
<evidence type="ECO:0000313" key="2">
    <source>
        <dbReference type="Proteomes" id="UP000595841"/>
    </source>
</evidence>
<gene>
    <name evidence="1" type="ORF">JI735_19870</name>
</gene>
<evidence type="ECO:0000313" key="1">
    <source>
        <dbReference type="EMBL" id="QQZ58985.1"/>
    </source>
</evidence>
<accession>A0A974P811</accession>
<organism evidence="1 2">
    <name type="scientific">Paenibacillus sonchi</name>
    <dbReference type="NCBI Taxonomy" id="373687"/>
    <lineage>
        <taxon>Bacteria</taxon>
        <taxon>Bacillati</taxon>
        <taxon>Bacillota</taxon>
        <taxon>Bacilli</taxon>
        <taxon>Bacillales</taxon>
        <taxon>Paenibacillaceae</taxon>
        <taxon>Paenibacillus</taxon>
        <taxon>Paenibacillus sonchi group</taxon>
    </lineage>
</organism>
<keyword evidence="2" id="KW-1185">Reference proteome</keyword>
<protein>
    <submittedName>
        <fullName evidence="1">Uncharacterized protein</fullName>
    </submittedName>
</protein>
<dbReference type="EMBL" id="CP068595">
    <property type="protein sequence ID" value="QQZ58985.1"/>
    <property type="molecule type" value="Genomic_DNA"/>
</dbReference>
<reference evidence="1 2" key="1">
    <citation type="submission" date="2021-01" db="EMBL/GenBank/DDBJ databases">
        <title>Whole genome sequence of Paenibacillus sonchi LMG 24727 for comparative genomics.</title>
        <authorList>
            <person name="Lee G."/>
            <person name="Kim M.-J."/>
            <person name="Lim K."/>
            <person name="Shin J.-H."/>
        </authorList>
    </citation>
    <scope>NUCLEOTIDE SEQUENCE [LARGE SCALE GENOMIC DNA]</scope>
    <source>
        <strain evidence="1 2">LMG 24727</strain>
    </source>
</reference>
<dbReference type="KEGG" id="pson:JI735_19870"/>
<name>A0A974P811_9BACL</name>
<proteinExistence type="predicted"/>
<dbReference type="RefSeq" id="WP_157771283.1">
    <property type="nucleotide sequence ID" value="NZ_CP068595.1"/>
</dbReference>
<dbReference type="Proteomes" id="UP000595841">
    <property type="component" value="Chromosome"/>
</dbReference>